<dbReference type="PANTHER" id="PTHR44523">
    <property type="entry name" value="TETRATRICOPEPTIDE REPEAT PROTEIN 13"/>
    <property type="match status" value="1"/>
</dbReference>
<dbReference type="PROSITE" id="PS50005">
    <property type="entry name" value="TPR"/>
    <property type="match status" value="2"/>
</dbReference>
<feature type="repeat" description="TPR" evidence="1">
    <location>
        <begin position="73"/>
        <end position="106"/>
    </location>
</feature>
<dbReference type="SUPFAM" id="SSF48452">
    <property type="entry name" value="TPR-like"/>
    <property type="match status" value="1"/>
</dbReference>
<dbReference type="VGNC" id="VGNC:10915">
    <property type="gene designation" value="TTC13"/>
</dbReference>
<reference evidence="2" key="2">
    <citation type="submission" date="2025-08" db="UniProtKB">
        <authorList>
            <consortium name="Ensembl"/>
        </authorList>
    </citation>
    <scope>IDENTIFICATION</scope>
</reference>
<gene>
    <name evidence="2 4" type="primary">TTC13</name>
</gene>
<accession>A0A2I3TVI4</accession>
<dbReference type="Pfam" id="PF00515">
    <property type="entry name" value="TPR_1"/>
    <property type="match status" value="1"/>
</dbReference>
<dbReference type="Bgee" id="ENSPTRG00000002101">
    <property type="expression patterns" value="Expressed in lymph node and 20 other cell types or tissues"/>
</dbReference>
<evidence type="ECO:0000313" key="3">
    <source>
        <dbReference type="Proteomes" id="UP000002277"/>
    </source>
</evidence>
<sequence length="566" mass="64545">EEPDLVSAIYGRGIAYGKKGLHEAIESFKEALKQKVDFIDAYKSLGQAYRELGNFEAATESFQKALLLNQNHVQTLQLRGMMLYHHGSLQEALKNFKRCLQLEPYNEVCQYMKGLSHVAMGQFYEGIKAQTKVMLNDPLPGQKASPEYLKVKYLREYSRYLHAHLDTPLTEYNIDVDLPGSFKDHWAKNLPFLIEDYEEQPGLQPHIKDVLHQNFESYKPEVQELICVADRLGSLMQYETPGFLPNKRIHRAMGLAALEVMQAVQRTWTNSKVRMNGKTRLMQWRDMFDIAVKWRRIADPDQPVLWLDQMPARSLSRGFNNHINLIRGQVINMRYLEYFEKILHFIKDRILVYHGANNPKGLLEVREALEKVHKVEDLLPIMKQFNTKTKDGFTVNTKVPSLKDQGKEYDGFTITITGDKVGNILFSVETQTTEERTQLYHAEIDALYKDLTAKGKVLILSSEFGDGLTFVLYLNSVIAYSVIVGALMASGKEVAGKIPKGKLVDFEAMTAPGSEAFSKVAKSWMNLKSISPSYKTLPSVSETFPTLRSMIEVLNTDSSPRCLKKL</sequence>
<reference evidence="2 3" key="1">
    <citation type="journal article" date="2005" name="Nature">
        <title>Initial sequence of the chimpanzee genome and comparison with the human genome.</title>
        <authorList>
            <consortium name="Chimpanzee sequencing and analysis consortium"/>
        </authorList>
    </citation>
    <scope>NUCLEOTIDE SEQUENCE [LARGE SCALE GENOMIC DNA]</scope>
</reference>
<protein>
    <submittedName>
        <fullName evidence="2">Tetratricopeptide repeat domain 13</fullName>
    </submittedName>
</protein>
<feature type="repeat" description="TPR" evidence="1">
    <location>
        <begin position="39"/>
        <end position="72"/>
    </location>
</feature>
<dbReference type="AlphaFoldDB" id="A0A2I3TVI4"/>
<dbReference type="InterPro" id="IPR019734">
    <property type="entry name" value="TPR_rpt"/>
</dbReference>
<dbReference type="PANTHER" id="PTHR44523:SF1">
    <property type="entry name" value="TETRATRICOPEPTIDE REPEAT PROTEIN 13"/>
    <property type="match status" value="1"/>
</dbReference>
<dbReference type="EMBL" id="AACZ04026627">
    <property type="status" value="NOT_ANNOTATED_CDS"/>
    <property type="molecule type" value="Genomic_DNA"/>
</dbReference>
<dbReference type="PROSITE" id="PS50293">
    <property type="entry name" value="TPR_REGION"/>
    <property type="match status" value="1"/>
</dbReference>
<dbReference type="Ensembl" id="ENSPTRT00000088816.1">
    <property type="protein sequence ID" value="ENSPTRP00000093183.1"/>
    <property type="gene ID" value="ENSPTRG00000002101.5"/>
</dbReference>
<evidence type="ECO:0000313" key="4">
    <source>
        <dbReference type="VGNC" id="VGNC:10915"/>
    </source>
</evidence>
<reference evidence="2" key="3">
    <citation type="submission" date="2025-09" db="UniProtKB">
        <authorList>
            <consortium name="Ensembl"/>
        </authorList>
    </citation>
    <scope>IDENTIFICATION</scope>
</reference>
<dbReference type="Gene3D" id="1.25.40.10">
    <property type="entry name" value="Tetratricopeptide repeat domain"/>
    <property type="match status" value="1"/>
</dbReference>
<organism evidence="2 3">
    <name type="scientific">Pan troglodytes</name>
    <name type="common">Chimpanzee</name>
    <dbReference type="NCBI Taxonomy" id="9598"/>
    <lineage>
        <taxon>Eukaryota</taxon>
        <taxon>Metazoa</taxon>
        <taxon>Chordata</taxon>
        <taxon>Craniata</taxon>
        <taxon>Vertebrata</taxon>
        <taxon>Euteleostomi</taxon>
        <taxon>Mammalia</taxon>
        <taxon>Eutheria</taxon>
        <taxon>Euarchontoglires</taxon>
        <taxon>Primates</taxon>
        <taxon>Haplorrhini</taxon>
        <taxon>Catarrhini</taxon>
        <taxon>Hominidae</taxon>
        <taxon>Pan</taxon>
    </lineage>
</organism>
<dbReference type="SMART" id="SM00028">
    <property type="entry name" value="TPR"/>
    <property type="match status" value="3"/>
</dbReference>
<evidence type="ECO:0000256" key="1">
    <source>
        <dbReference type="PROSITE-ProRule" id="PRU00339"/>
    </source>
</evidence>
<proteinExistence type="predicted"/>
<keyword evidence="3" id="KW-1185">Reference proteome</keyword>
<name>A0A2I3TVI4_PANTR</name>
<dbReference type="Proteomes" id="UP000002277">
    <property type="component" value="Chromosome 1"/>
</dbReference>
<dbReference type="GeneTree" id="ENSGT00940000158461"/>
<evidence type="ECO:0000313" key="2">
    <source>
        <dbReference type="Ensembl" id="ENSPTRP00000093183.1"/>
    </source>
</evidence>
<keyword evidence="1" id="KW-0802">TPR repeat</keyword>
<dbReference type="InterPro" id="IPR011990">
    <property type="entry name" value="TPR-like_helical_dom_sf"/>
</dbReference>